<dbReference type="InterPro" id="IPR036056">
    <property type="entry name" value="Fibrinogen-like_C"/>
</dbReference>
<dbReference type="InterPro" id="IPR020837">
    <property type="entry name" value="Fibrinogen_CS"/>
</dbReference>
<dbReference type="InterPro" id="IPR050373">
    <property type="entry name" value="Fibrinogen_C-term_domain"/>
</dbReference>
<evidence type="ECO:0000313" key="3">
    <source>
        <dbReference type="Proteomes" id="UP000085678"/>
    </source>
</evidence>
<dbReference type="PANTHER" id="PTHR19143:SF458">
    <property type="entry name" value="FIBRINOGEN C-TERMINAL DOMAIN-CONTAINING PROTEIN-RELATED"/>
    <property type="match status" value="1"/>
</dbReference>
<dbReference type="PROSITE" id="PS00514">
    <property type="entry name" value="FIBRINOGEN_C_1"/>
    <property type="match status" value="1"/>
</dbReference>
<keyword evidence="1" id="KW-1015">Disulfide bond</keyword>
<dbReference type="InterPro" id="IPR002181">
    <property type="entry name" value="Fibrinogen_a/b/g_C_dom"/>
</dbReference>
<evidence type="ECO:0000313" key="4">
    <source>
        <dbReference type="RefSeq" id="XP_023929912.1"/>
    </source>
</evidence>
<protein>
    <submittedName>
        <fullName evidence="4">Fibrinogen C domain-containing protein 1-A-like</fullName>
    </submittedName>
</protein>
<dbReference type="Gene3D" id="3.90.215.10">
    <property type="entry name" value="Gamma Fibrinogen, chain A, domain 1"/>
    <property type="match status" value="2"/>
</dbReference>
<evidence type="ECO:0000259" key="2">
    <source>
        <dbReference type="PROSITE" id="PS51406"/>
    </source>
</evidence>
<evidence type="ECO:0000256" key="1">
    <source>
        <dbReference type="ARBA" id="ARBA00023157"/>
    </source>
</evidence>
<dbReference type="GO" id="GO:0005615">
    <property type="term" value="C:extracellular space"/>
    <property type="evidence" value="ECO:0007669"/>
    <property type="project" value="TreeGrafter"/>
</dbReference>
<dbReference type="Proteomes" id="UP000085678">
    <property type="component" value="Unplaced"/>
</dbReference>
<reference evidence="4" key="1">
    <citation type="submission" date="2025-08" db="UniProtKB">
        <authorList>
            <consortium name="RefSeq"/>
        </authorList>
    </citation>
    <scope>IDENTIFICATION</scope>
    <source>
        <tissue evidence="4">Gonads</tissue>
    </source>
</reference>
<dbReference type="PANTHER" id="PTHR19143">
    <property type="entry name" value="FIBRINOGEN/TENASCIN/ANGIOPOEITIN"/>
    <property type="match status" value="1"/>
</dbReference>
<dbReference type="AlphaFoldDB" id="A0A2R2MIM9"/>
<keyword evidence="3" id="KW-1185">Reference proteome</keyword>
<dbReference type="CDD" id="cd00087">
    <property type="entry name" value="FReD"/>
    <property type="match status" value="1"/>
</dbReference>
<sequence>MTTDLQEKFANFTAEKPGASVRDCADLYKDGETLNGVYTITPDDSRSPFNVYCDMTTDGGGWTVFQKREDGSVDFYRPWDDYKQGFGEMGGEHWLGLENIFTITWLKRFRLRVEREDADGAWRRKEQIHTITNQSRYELRVDMKDANGVWRYARYDNFAIASEKDNYKLTVGAYSGNAGNSLGPLNGQPFSTKDRDNDASPGNCAQKLKGAWWYKSCHASNLNGLYHLGDRSSSADGVNWGAFRGHKHSLKTTEMKLRPVGFKSSPVSSG</sequence>
<dbReference type="NCBIfam" id="NF040941">
    <property type="entry name" value="GGGWT_bact"/>
    <property type="match status" value="1"/>
</dbReference>
<dbReference type="OrthoDB" id="7972392at2759"/>
<dbReference type="SMART" id="SM00186">
    <property type="entry name" value="FBG"/>
    <property type="match status" value="1"/>
</dbReference>
<dbReference type="SUPFAM" id="SSF56496">
    <property type="entry name" value="Fibrinogen C-terminal domain-like"/>
    <property type="match status" value="2"/>
</dbReference>
<feature type="domain" description="Fibrinogen C-terminal" evidence="2">
    <location>
        <begin position="15"/>
        <end position="261"/>
    </location>
</feature>
<dbReference type="FunCoup" id="A0A2R2MIM9">
    <property type="interactions" value="42"/>
</dbReference>
<dbReference type="GeneID" id="106156187"/>
<dbReference type="InParanoid" id="A0A2R2MIM9"/>
<dbReference type="InterPro" id="IPR014716">
    <property type="entry name" value="Fibrinogen_a/b/g_C_1"/>
</dbReference>
<dbReference type="RefSeq" id="XP_023929912.1">
    <property type="nucleotide sequence ID" value="XM_024074144.1"/>
</dbReference>
<gene>
    <name evidence="4" type="primary">LOC106156187</name>
</gene>
<dbReference type="KEGG" id="lak:106156187"/>
<dbReference type="PROSITE" id="PS51406">
    <property type="entry name" value="FIBRINOGEN_C_2"/>
    <property type="match status" value="1"/>
</dbReference>
<proteinExistence type="predicted"/>
<accession>A0A2R2MIM9</accession>
<dbReference type="Pfam" id="PF00147">
    <property type="entry name" value="Fibrinogen_C"/>
    <property type="match status" value="2"/>
</dbReference>
<name>A0A2R2MIM9_LINAN</name>
<organism evidence="3 4">
    <name type="scientific">Lingula anatina</name>
    <name type="common">Brachiopod</name>
    <name type="synonym">Lingula unguis</name>
    <dbReference type="NCBI Taxonomy" id="7574"/>
    <lineage>
        <taxon>Eukaryota</taxon>
        <taxon>Metazoa</taxon>
        <taxon>Spiralia</taxon>
        <taxon>Lophotrochozoa</taxon>
        <taxon>Brachiopoda</taxon>
        <taxon>Linguliformea</taxon>
        <taxon>Lingulata</taxon>
        <taxon>Lingulida</taxon>
        <taxon>Linguloidea</taxon>
        <taxon>Lingulidae</taxon>
        <taxon>Lingula</taxon>
    </lineage>
</organism>